<dbReference type="Pfam" id="PF09663">
    <property type="entry name" value="Amido_AtzD_TrzD"/>
    <property type="match status" value="1"/>
</dbReference>
<feature type="compositionally biased region" description="Polar residues" evidence="1">
    <location>
        <begin position="13"/>
        <end position="24"/>
    </location>
</feature>
<dbReference type="InterPro" id="IPR043006">
    <property type="entry name" value="AtzD/Barbiturase_RUB"/>
</dbReference>
<gene>
    <name evidence="2" type="ORF">BJ875DRAFT_486550</name>
</gene>
<evidence type="ECO:0000256" key="1">
    <source>
        <dbReference type="SAM" id="MobiDB-lite"/>
    </source>
</evidence>
<protein>
    <submittedName>
        <fullName evidence="2">Uncharacterized protein</fullName>
    </submittedName>
</protein>
<dbReference type="AlphaFoldDB" id="A0A9P8C3E2"/>
<evidence type="ECO:0000313" key="2">
    <source>
        <dbReference type="EMBL" id="KAG9231945.1"/>
    </source>
</evidence>
<organism evidence="2 3">
    <name type="scientific">Amylocarpus encephaloides</name>
    <dbReference type="NCBI Taxonomy" id="45428"/>
    <lineage>
        <taxon>Eukaryota</taxon>
        <taxon>Fungi</taxon>
        <taxon>Dikarya</taxon>
        <taxon>Ascomycota</taxon>
        <taxon>Pezizomycotina</taxon>
        <taxon>Leotiomycetes</taxon>
        <taxon>Helotiales</taxon>
        <taxon>Helotiales incertae sedis</taxon>
        <taxon>Amylocarpus</taxon>
    </lineage>
</organism>
<name>A0A9P8C3E2_9HELO</name>
<dbReference type="GO" id="GO:0016812">
    <property type="term" value="F:hydrolase activity, acting on carbon-nitrogen (but not peptide) bonds, in cyclic amides"/>
    <property type="evidence" value="ECO:0007669"/>
    <property type="project" value="InterPro"/>
</dbReference>
<dbReference type="Gene3D" id="3.30.1330.180">
    <property type="entry name" value="Cyanuric acid hydrolase/Barbiturase, RU B"/>
    <property type="match status" value="1"/>
</dbReference>
<dbReference type="InterPro" id="IPR014086">
    <property type="entry name" value="AtzD/Barbiturase"/>
</dbReference>
<accession>A0A9P8C3E2</accession>
<dbReference type="EMBL" id="MU251573">
    <property type="protein sequence ID" value="KAG9231945.1"/>
    <property type="molecule type" value="Genomic_DNA"/>
</dbReference>
<dbReference type="OrthoDB" id="5210206at2759"/>
<reference evidence="2" key="1">
    <citation type="journal article" date="2021" name="IMA Fungus">
        <title>Genomic characterization of three marine fungi, including Emericellopsis atlantica sp. nov. with signatures of a generalist lifestyle and marine biomass degradation.</title>
        <authorList>
            <person name="Hagestad O.C."/>
            <person name="Hou L."/>
            <person name="Andersen J.H."/>
            <person name="Hansen E.H."/>
            <person name="Altermark B."/>
            <person name="Li C."/>
            <person name="Kuhnert E."/>
            <person name="Cox R.J."/>
            <person name="Crous P.W."/>
            <person name="Spatafora J.W."/>
            <person name="Lail K."/>
            <person name="Amirebrahimi M."/>
            <person name="Lipzen A."/>
            <person name="Pangilinan J."/>
            <person name="Andreopoulos W."/>
            <person name="Hayes R.D."/>
            <person name="Ng V."/>
            <person name="Grigoriev I.V."/>
            <person name="Jackson S.A."/>
            <person name="Sutton T.D.S."/>
            <person name="Dobson A.D.W."/>
            <person name="Rama T."/>
        </authorList>
    </citation>
    <scope>NUCLEOTIDE SEQUENCE</scope>
    <source>
        <strain evidence="2">TRa018bII</strain>
    </source>
</reference>
<keyword evidence="3" id="KW-1185">Reference proteome</keyword>
<proteinExistence type="predicted"/>
<feature type="region of interest" description="Disordered" evidence="1">
    <location>
        <begin position="1"/>
        <end position="24"/>
    </location>
</feature>
<comment type="caution">
    <text evidence="2">The sequence shown here is derived from an EMBL/GenBank/DDBJ whole genome shotgun (WGS) entry which is preliminary data.</text>
</comment>
<evidence type="ECO:0000313" key="3">
    <source>
        <dbReference type="Proteomes" id="UP000824998"/>
    </source>
</evidence>
<sequence length="161" mass="17660">MARASRNWKAGTSRGSRVLRSNDSTSSQNFQWHLASRTESLNHTTHIPATLDTYESMAKSRYASPGGVAIALGKIDELDEAMRNDTTWSSKASCSSGAELELEDCHILMVASDSNCDEQKLRAASTYRKDALDARAIMQILVQVRTENGQVVQAFTCPSIC</sequence>
<dbReference type="Proteomes" id="UP000824998">
    <property type="component" value="Unassembled WGS sequence"/>
</dbReference>